<dbReference type="AlphaFoldDB" id="A0A853HZ24"/>
<protein>
    <recommendedName>
        <fullName evidence="2">histidine kinase</fullName>
        <ecNumber evidence="2">2.7.13.3</ecNumber>
    </recommendedName>
</protein>
<dbReference type="EMBL" id="JACCKB010000006">
    <property type="protein sequence ID" value="NYZ65619.1"/>
    <property type="molecule type" value="Genomic_DNA"/>
</dbReference>
<dbReference type="SUPFAM" id="SSF55874">
    <property type="entry name" value="ATPase domain of HSP90 chaperone/DNA topoisomerase II/histidine kinase"/>
    <property type="match status" value="1"/>
</dbReference>
<dbReference type="Gene3D" id="3.30.565.10">
    <property type="entry name" value="Histidine kinase-like ATPase, C-terminal domain"/>
    <property type="match status" value="1"/>
</dbReference>
<accession>A0A853HZ24</accession>
<comment type="catalytic activity">
    <reaction evidence="1">
        <text>ATP + protein L-histidine = ADP + protein N-phospho-L-histidine.</text>
        <dbReference type="EC" id="2.7.13.3"/>
    </reaction>
</comment>
<comment type="caution">
    <text evidence="6">The sequence shown here is derived from an EMBL/GenBank/DDBJ whole genome shotgun (WGS) entry which is preliminary data.</text>
</comment>
<organism evidence="6 7">
    <name type="scientific">Spartinivicinus marinus</name>
    <dbReference type="NCBI Taxonomy" id="2994442"/>
    <lineage>
        <taxon>Bacteria</taxon>
        <taxon>Pseudomonadati</taxon>
        <taxon>Pseudomonadota</taxon>
        <taxon>Gammaproteobacteria</taxon>
        <taxon>Oceanospirillales</taxon>
        <taxon>Zooshikellaceae</taxon>
        <taxon>Spartinivicinus</taxon>
    </lineage>
</organism>
<evidence type="ECO:0000259" key="5">
    <source>
        <dbReference type="PROSITE" id="PS50109"/>
    </source>
</evidence>
<evidence type="ECO:0000313" key="6">
    <source>
        <dbReference type="EMBL" id="NYZ65619.1"/>
    </source>
</evidence>
<reference evidence="6 7" key="1">
    <citation type="submission" date="2020-07" db="EMBL/GenBank/DDBJ databases">
        <title>Endozoicomonas sp. nov., isolated from sediment.</title>
        <authorList>
            <person name="Gu T."/>
        </authorList>
    </citation>
    <scope>NUCLEOTIDE SEQUENCE [LARGE SCALE GENOMIC DNA]</scope>
    <source>
        <strain evidence="6 7">SM1973</strain>
    </source>
</reference>
<keyword evidence="3" id="KW-0808">Transferase</keyword>
<evidence type="ECO:0000256" key="2">
    <source>
        <dbReference type="ARBA" id="ARBA00012438"/>
    </source>
</evidence>
<name>A0A853HZ24_9GAMM</name>
<dbReference type="InterPro" id="IPR005467">
    <property type="entry name" value="His_kinase_dom"/>
</dbReference>
<dbReference type="InterPro" id="IPR003594">
    <property type="entry name" value="HATPase_dom"/>
</dbReference>
<dbReference type="InterPro" id="IPR036890">
    <property type="entry name" value="HATPase_C_sf"/>
</dbReference>
<dbReference type="PRINTS" id="PR00344">
    <property type="entry name" value="BCTRLSENSOR"/>
</dbReference>
<gene>
    <name evidence="6" type="ORF">H0A36_06310</name>
</gene>
<evidence type="ECO:0000256" key="4">
    <source>
        <dbReference type="ARBA" id="ARBA00022777"/>
    </source>
</evidence>
<dbReference type="EC" id="2.7.13.3" evidence="2"/>
<dbReference type="PANTHER" id="PTHR42878">
    <property type="entry name" value="TWO-COMPONENT HISTIDINE KINASE"/>
    <property type="match status" value="1"/>
</dbReference>
<proteinExistence type="predicted"/>
<dbReference type="GO" id="GO:0004673">
    <property type="term" value="F:protein histidine kinase activity"/>
    <property type="evidence" value="ECO:0007669"/>
    <property type="project" value="UniProtKB-EC"/>
</dbReference>
<dbReference type="GO" id="GO:0000156">
    <property type="term" value="F:phosphorelay response regulator activity"/>
    <property type="evidence" value="ECO:0007669"/>
    <property type="project" value="TreeGrafter"/>
</dbReference>
<keyword evidence="4" id="KW-0418">Kinase</keyword>
<sequence length="85" mass="9372">MTITGTKQAASWQFAVADNGQGIEAKYYQRIFQLLQRLHHNSDAEGSGLGLSLCKKAVAHHGGQIWLTSEVGKGSTFYFTLKQDE</sequence>
<keyword evidence="7" id="KW-1185">Reference proteome</keyword>
<dbReference type="PROSITE" id="PS50109">
    <property type="entry name" value="HIS_KIN"/>
    <property type="match status" value="1"/>
</dbReference>
<dbReference type="InterPro" id="IPR050351">
    <property type="entry name" value="BphY/WalK/GraS-like"/>
</dbReference>
<dbReference type="InterPro" id="IPR004358">
    <property type="entry name" value="Sig_transdc_His_kin-like_C"/>
</dbReference>
<feature type="domain" description="Histidine kinase" evidence="5">
    <location>
        <begin position="1"/>
        <end position="85"/>
    </location>
</feature>
<evidence type="ECO:0000313" key="7">
    <source>
        <dbReference type="Proteomes" id="UP000569732"/>
    </source>
</evidence>
<evidence type="ECO:0000256" key="3">
    <source>
        <dbReference type="ARBA" id="ARBA00022679"/>
    </source>
</evidence>
<dbReference type="PANTHER" id="PTHR42878:SF15">
    <property type="entry name" value="BACTERIOPHYTOCHROME"/>
    <property type="match status" value="1"/>
</dbReference>
<evidence type="ECO:0000256" key="1">
    <source>
        <dbReference type="ARBA" id="ARBA00000085"/>
    </source>
</evidence>
<dbReference type="GO" id="GO:0030295">
    <property type="term" value="F:protein kinase activator activity"/>
    <property type="evidence" value="ECO:0007669"/>
    <property type="project" value="TreeGrafter"/>
</dbReference>
<dbReference type="GO" id="GO:0007234">
    <property type="term" value="P:osmosensory signaling via phosphorelay pathway"/>
    <property type="evidence" value="ECO:0007669"/>
    <property type="project" value="TreeGrafter"/>
</dbReference>
<dbReference type="Pfam" id="PF02518">
    <property type="entry name" value="HATPase_c"/>
    <property type="match status" value="1"/>
</dbReference>
<dbReference type="Proteomes" id="UP000569732">
    <property type="component" value="Unassembled WGS sequence"/>
</dbReference>